<dbReference type="Proteomes" id="UP000593567">
    <property type="component" value="Unassembled WGS sequence"/>
</dbReference>
<protein>
    <submittedName>
        <fullName evidence="2">Uncharacterized protein</fullName>
    </submittedName>
</protein>
<gene>
    <name evidence="2" type="ORF">EB796_001795</name>
</gene>
<comment type="caution">
    <text evidence="2">The sequence shown here is derived from an EMBL/GenBank/DDBJ whole genome shotgun (WGS) entry which is preliminary data.</text>
</comment>
<organism evidence="2 3">
    <name type="scientific">Bugula neritina</name>
    <name type="common">Brown bryozoan</name>
    <name type="synonym">Sertularia neritina</name>
    <dbReference type="NCBI Taxonomy" id="10212"/>
    <lineage>
        <taxon>Eukaryota</taxon>
        <taxon>Metazoa</taxon>
        <taxon>Spiralia</taxon>
        <taxon>Lophotrochozoa</taxon>
        <taxon>Bryozoa</taxon>
        <taxon>Gymnolaemata</taxon>
        <taxon>Cheilostomatida</taxon>
        <taxon>Flustrina</taxon>
        <taxon>Buguloidea</taxon>
        <taxon>Bugulidae</taxon>
        <taxon>Bugula</taxon>
    </lineage>
</organism>
<proteinExistence type="predicted"/>
<feature type="compositionally biased region" description="Polar residues" evidence="1">
    <location>
        <begin position="434"/>
        <end position="444"/>
    </location>
</feature>
<evidence type="ECO:0000313" key="3">
    <source>
        <dbReference type="Proteomes" id="UP000593567"/>
    </source>
</evidence>
<feature type="compositionally biased region" description="Low complexity" evidence="1">
    <location>
        <begin position="99"/>
        <end position="111"/>
    </location>
</feature>
<sequence>MSRLLKGHDLPSLMARHQMTLTGQRSLNINGNLTNLRKRVKSTANIRKISLTRKGKSLNIKSTAEDASAELIALKRKLNQHKTKPDPVVDLTEESNAKSSSVRAGSSVVSVRPISVADTPSSSAPPTKHSVSLTDSTSADSTTCNAVTKAKNLDSLTVRHKQNHPLLTTAEKVTLDSVPDVKDYPSSTAETSHSAQMGKVKTADSLSLTKVTDSAGGVLAANSETAEQSVNGILTDKPSSTELLTEPCAEEMDISPFSSPASSRAPSLPLSHPSSPVHPTLSTSSTGPSNDTNNLNHRINSSSIDDFLASIEVETQAKLRKQRVASPPPPPPGTEDHTQLSTEQTTRYAKAMAPIFYQQPAKPLPSQYTAPMFYQQPAKPVLTNQQAAPVLAEAPVIYSQTSSLNDTSQSSYTQSNITSAPAVKLSPVKVTTSDTLVQPNTSSESSADTKHSKDKHKTKKSKKSNKMPSALVQKWQKVQSEITTDIMKEKKLKEEMMK</sequence>
<feature type="compositionally biased region" description="Low complexity" evidence="1">
    <location>
        <begin position="255"/>
        <end position="286"/>
    </location>
</feature>
<accession>A0A7J7KPE5</accession>
<feature type="compositionally biased region" description="Low complexity" evidence="1">
    <location>
        <begin position="130"/>
        <end position="142"/>
    </location>
</feature>
<feature type="region of interest" description="Disordered" evidence="1">
    <location>
        <begin position="320"/>
        <end position="346"/>
    </location>
</feature>
<reference evidence="2" key="1">
    <citation type="submission" date="2020-06" db="EMBL/GenBank/DDBJ databases">
        <title>Draft genome of Bugula neritina, a colonial animal packing powerful symbionts and potential medicines.</title>
        <authorList>
            <person name="Rayko M."/>
        </authorList>
    </citation>
    <scope>NUCLEOTIDE SEQUENCE [LARGE SCALE GENOMIC DNA]</scope>
    <source>
        <strain evidence="2">Kwan_BN1</strain>
    </source>
</reference>
<feature type="region of interest" description="Disordered" evidence="1">
    <location>
        <begin position="81"/>
        <end position="142"/>
    </location>
</feature>
<evidence type="ECO:0000256" key="1">
    <source>
        <dbReference type="SAM" id="MobiDB-lite"/>
    </source>
</evidence>
<dbReference type="EMBL" id="VXIV02000200">
    <property type="protein sequence ID" value="KAF6039943.1"/>
    <property type="molecule type" value="Genomic_DNA"/>
</dbReference>
<keyword evidence="3" id="KW-1185">Reference proteome</keyword>
<dbReference type="AlphaFoldDB" id="A0A7J7KPE5"/>
<evidence type="ECO:0000313" key="2">
    <source>
        <dbReference type="EMBL" id="KAF6039943.1"/>
    </source>
</evidence>
<feature type="compositionally biased region" description="Polar residues" evidence="1">
    <location>
        <begin position="287"/>
        <end position="299"/>
    </location>
</feature>
<feature type="region of interest" description="Disordered" evidence="1">
    <location>
        <begin position="253"/>
        <end position="299"/>
    </location>
</feature>
<name>A0A7J7KPE5_BUGNE</name>
<feature type="compositionally biased region" description="Basic residues" evidence="1">
    <location>
        <begin position="452"/>
        <end position="465"/>
    </location>
</feature>
<feature type="region of interest" description="Disordered" evidence="1">
    <location>
        <begin position="434"/>
        <end position="476"/>
    </location>
</feature>